<name>A0A428SAK4_9HYPO</name>
<accession>A0A428SAK4</accession>
<dbReference type="EMBL" id="NKCL01000038">
    <property type="protein sequence ID" value="RSL86812.1"/>
    <property type="molecule type" value="Genomic_DNA"/>
</dbReference>
<proteinExistence type="predicted"/>
<dbReference type="AlphaFoldDB" id="A0A428SAK4"/>
<dbReference type="Proteomes" id="UP000287972">
    <property type="component" value="Unassembled WGS sequence"/>
</dbReference>
<sequence>MTPSFQSSHHLSPAQFVLLKGRLTAQTESALRMGTGTPGGDTKISTILVIGYPDFNYNKEHISNTS</sequence>
<comment type="caution">
    <text evidence="1">The sequence shown here is derived from an EMBL/GenBank/DDBJ whole genome shotgun (WGS) entry which is preliminary data.</text>
</comment>
<organism evidence="1 2">
    <name type="scientific">Fusarium floridanum</name>
    <dbReference type="NCBI Taxonomy" id="1325733"/>
    <lineage>
        <taxon>Eukaryota</taxon>
        <taxon>Fungi</taxon>
        <taxon>Dikarya</taxon>
        <taxon>Ascomycota</taxon>
        <taxon>Pezizomycotina</taxon>
        <taxon>Sordariomycetes</taxon>
        <taxon>Hypocreomycetidae</taxon>
        <taxon>Hypocreales</taxon>
        <taxon>Nectriaceae</taxon>
        <taxon>Fusarium</taxon>
        <taxon>Fusarium solani species complex</taxon>
    </lineage>
</organism>
<keyword evidence="2" id="KW-1185">Reference proteome</keyword>
<gene>
    <name evidence="1" type="ORF">CEP51_002572</name>
</gene>
<evidence type="ECO:0000313" key="2">
    <source>
        <dbReference type="Proteomes" id="UP000287972"/>
    </source>
</evidence>
<reference evidence="1 2" key="1">
    <citation type="submission" date="2017-06" db="EMBL/GenBank/DDBJ databases">
        <title>Comparative genomic analysis of Ambrosia Fusariam Clade fungi.</title>
        <authorList>
            <person name="Stajich J.E."/>
            <person name="Carrillo J."/>
            <person name="Kijimoto T."/>
            <person name="Eskalen A."/>
            <person name="O'Donnell K."/>
            <person name="Kasson M."/>
        </authorList>
    </citation>
    <scope>NUCLEOTIDE SEQUENCE [LARGE SCALE GENOMIC DNA]</scope>
    <source>
        <strain evidence="1 2">NRRL62606</strain>
    </source>
</reference>
<protein>
    <submittedName>
        <fullName evidence="1">Uncharacterized protein</fullName>
    </submittedName>
</protein>
<evidence type="ECO:0000313" key="1">
    <source>
        <dbReference type="EMBL" id="RSL86812.1"/>
    </source>
</evidence>